<evidence type="ECO:0000313" key="7">
    <source>
        <dbReference type="Proteomes" id="UP000029713"/>
    </source>
</evidence>
<gene>
    <name evidence="6" type="ORF">IN07_13895</name>
</gene>
<dbReference type="PROSITE" id="PS50977">
    <property type="entry name" value="HTH_TETR_2"/>
    <property type="match status" value="1"/>
</dbReference>
<comment type="caution">
    <text evidence="6">The sequence shown here is derived from an EMBL/GenBank/DDBJ whole genome shotgun (WGS) entry which is preliminary data.</text>
</comment>
<protein>
    <recommendedName>
        <fullName evidence="5">HTH tetR-type domain-containing protein</fullName>
    </recommendedName>
</protein>
<dbReference type="Pfam" id="PF13305">
    <property type="entry name" value="TetR_C_33"/>
    <property type="match status" value="1"/>
</dbReference>
<keyword evidence="2 4" id="KW-0238">DNA-binding</keyword>
<dbReference type="STRING" id="1522368.IN07_13895"/>
<dbReference type="GO" id="GO:0000976">
    <property type="term" value="F:transcription cis-regulatory region binding"/>
    <property type="evidence" value="ECO:0007669"/>
    <property type="project" value="TreeGrafter"/>
</dbReference>
<dbReference type="InterPro" id="IPR036271">
    <property type="entry name" value="Tet_transcr_reg_TetR-rel_C_sf"/>
</dbReference>
<evidence type="ECO:0000256" key="1">
    <source>
        <dbReference type="ARBA" id="ARBA00023015"/>
    </source>
</evidence>
<dbReference type="SUPFAM" id="SSF48498">
    <property type="entry name" value="Tetracyclin repressor-like, C-terminal domain"/>
    <property type="match status" value="1"/>
</dbReference>
<keyword evidence="1" id="KW-0805">Transcription regulation</keyword>
<organism evidence="6 7">
    <name type="scientific">Modestobacter caceresii</name>
    <dbReference type="NCBI Taxonomy" id="1522368"/>
    <lineage>
        <taxon>Bacteria</taxon>
        <taxon>Bacillati</taxon>
        <taxon>Actinomycetota</taxon>
        <taxon>Actinomycetes</taxon>
        <taxon>Geodermatophilales</taxon>
        <taxon>Geodermatophilaceae</taxon>
        <taxon>Modestobacter</taxon>
    </lineage>
</organism>
<feature type="DNA-binding region" description="H-T-H motif" evidence="4">
    <location>
        <begin position="37"/>
        <end position="56"/>
    </location>
</feature>
<dbReference type="AlphaFoldDB" id="A0A098Y571"/>
<dbReference type="SUPFAM" id="SSF46689">
    <property type="entry name" value="Homeodomain-like"/>
    <property type="match status" value="1"/>
</dbReference>
<dbReference type="RefSeq" id="WP_036336455.1">
    <property type="nucleotide sequence ID" value="NZ_JPMX01000060.1"/>
</dbReference>
<dbReference type="InterPro" id="IPR025996">
    <property type="entry name" value="MT1864/Rv1816-like_C"/>
</dbReference>
<proteinExistence type="predicted"/>
<dbReference type="InterPro" id="IPR009057">
    <property type="entry name" value="Homeodomain-like_sf"/>
</dbReference>
<dbReference type="InterPro" id="IPR001647">
    <property type="entry name" value="HTH_TetR"/>
</dbReference>
<keyword evidence="7" id="KW-1185">Reference proteome</keyword>
<accession>A0A098Y571</accession>
<dbReference type="Proteomes" id="UP000029713">
    <property type="component" value="Unassembled WGS sequence"/>
</dbReference>
<evidence type="ECO:0000256" key="4">
    <source>
        <dbReference type="PROSITE-ProRule" id="PRU00335"/>
    </source>
</evidence>
<dbReference type="Pfam" id="PF00440">
    <property type="entry name" value="TetR_N"/>
    <property type="match status" value="1"/>
</dbReference>
<evidence type="ECO:0000313" key="6">
    <source>
        <dbReference type="EMBL" id="KGH46028.1"/>
    </source>
</evidence>
<sequence>MTDVRSGAGRTPSRAVEQALVDAAERVLVRDGLGAVTVRAVATEAGVAPMGVYNRFGSKDGLIAAVLVRGFDGLRAAVTEDADPDPIARLLASGRNYRRFALAQPQHYGAMFGGRPLPTEGADELVAYAAAAFEALVDHVRHAMARGALREQDPTETAQLIWSSVHGAVSLELGGAVLTPDPAVTYESLLHLLVDGLRRPPP</sequence>
<name>A0A098Y571_9ACTN</name>
<reference evidence="6 7" key="1">
    <citation type="submission" date="2014-07" db="EMBL/GenBank/DDBJ databases">
        <title>Biosystematic studies on Modestobacter strains isolated from extreme hyper-arid desert soil and from historic building.</title>
        <authorList>
            <person name="Bukarasam K."/>
            <person name="Bull A."/>
            <person name="Girard G."/>
            <person name="van Wezel G."/>
            <person name="Goodfellow M."/>
        </authorList>
    </citation>
    <scope>NUCLEOTIDE SEQUENCE [LARGE SCALE GENOMIC DNA]</scope>
    <source>
        <strain evidence="6 7">KNN45-2b</strain>
    </source>
</reference>
<dbReference type="PANTHER" id="PTHR30055">
    <property type="entry name" value="HTH-TYPE TRANSCRIPTIONAL REGULATOR RUTR"/>
    <property type="match status" value="1"/>
</dbReference>
<dbReference type="OrthoDB" id="63332at2"/>
<dbReference type="InterPro" id="IPR050109">
    <property type="entry name" value="HTH-type_TetR-like_transc_reg"/>
</dbReference>
<dbReference type="PANTHER" id="PTHR30055:SF234">
    <property type="entry name" value="HTH-TYPE TRANSCRIPTIONAL REGULATOR BETI"/>
    <property type="match status" value="1"/>
</dbReference>
<evidence type="ECO:0000259" key="5">
    <source>
        <dbReference type="PROSITE" id="PS50977"/>
    </source>
</evidence>
<feature type="domain" description="HTH tetR-type" evidence="5">
    <location>
        <begin position="14"/>
        <end position="74"/>
    </location>
</feature>
<dbReference type="Gene3D" id="1.10.357.10">
    <property type="entry name" value="Tetracycline Repressor, domain 2"/>
    <property type="match status" value="1"/>
</dbReference>
<dbReference type="PRINTS" id="PR00455">
    <property type="entry name" value="HTHTETR"/>
</dbReference>
<dbReference type="EMBL" id="JPMX01000060">
    <property type="protein sequence ID" value="KGH46028.1"/>
    <property type="molecule type" value="Genomic_DNA"/>
</dbReference>
<keyword evidence="3" id="KW-0804">Transcription</keyword>
<evidence type="ECO:0000256" key="2">
    <source>
        <dbReference type="ARBA" id="ARBA00023125"/>
    </source>
</evidence>
<dbReference type="GO" id="GO:0003700">
    <property type="term" value="F:DNA-binding transcription factor activity"/>
    <property type="evidence" value="ECO:0007669"/>
    <property type="project" value="TreeGrafter"/>
</dbReference>
<evidence type="ECO:0000256" key="3">
    <source>
        <dbReference type="ARBA" id="ARBA00023163"/>
    </source>
</evidence>